<proteinExistence type="predicted"/>
<reference evidence="1 2" key="1">
    <citation type="submission" date="2024-09" db="EMBL/GenBank/DDBJ databases">
        <title>Floridaenema gen nov. (Aerosakkonemataceae, Aerosakkonematales ord. nov., Cyanobacteria) from benthic tropical and subtropical fresh waters, with the description of four new species.</title>
        <authorList>
            <person name="Moretto J.A."/>
            <person name="Berthold D.E."/>
            <person name="Lefler F.W."/>
            <person name="Huang I.-S."/>
            <person name="Laughinghouse H. IV."/>
        </authorList>
    </citation>
    <scope>NUCLEOTIDE SEQUENCE [LARGE SCALE GENOMIC DNA]</scope>
    <source>
        <strain evidence="1 2">BLCC-F154</strain>
    </source>
</reference>
<evidence type="ECO:0000313" key="1">
    <source>
        <dbReference type="EMBL" id="MFB2938800.1"/>
    </source>
</evidence>
<name>A0ABV4YIZ4_9CYAN</name>
<protein>
    <submittedName>
        <fullName evidence="1">Uncharacterized protein</fullName>
    </submittedName>
</protein>
<organism evidence="1 2">
    <name type="scientific">Floridaenema fluviatile BLCC-F154</name>
    <dbReference type="NCBI Taxonomy" id="3153640"/>
    <lineage>
        <taxon>Bacteria</taxon>
        <taxon>Bacillati</taxon>
        <taxon>Cyanobacteriota</taxon>
        <taxon>Cyanophyceae</taxon>
        <taxon>Oscillatoriophycideae</taxon>
        <taxon>Aerosakkonematales</taxon>
        <taxon>Aerosakkonemataceae</taxon>
        <taxon>Floridanema</taxon>
        <taxon>Floridanema fluviatile</taxon>
    </lineage>
</organism>
<comment type="caution">
    <text evidence="1">The sequence shown here is derived from an EMBL/GenBank/DDBJ whole genome shotgun (WGS) entry which is preliminary data.</text>
</comment>
<dbReference type="RefSeq" id="WP_413260275.1">
    <property type="nucleotide sequence ID" value="NZ_JBHFNS010000092.1"/>
</dbReference>
<dbReference type="EMBL" id="JBHFNS010000092">
    <property type="protein sequence ID" value="MFB2938800.1"/>
    <property type="molecule type" value="Genomic_DNA"/>
</dbReference>
<dbReference type="Proteomes" id="UP001576776">
    <property type="component" value="Unassembled WGS sequence"/>
</dbReference>
<sequence>MAESIYLLLSTVLIRYIDELTKNEQEAIEQLKVMRVFDLGAIANFYLTTNAEYKKTKTYIRMLDYLRLLILEYLINLG</sequence>
<keyword evidence="2" id="KW-1185">Reference proteome</keyword>
<gene>
    <name evidence="1" type="ORF">ACE1B6_26405</name>
</gene>
<evidence type="ECO:0000313" key="2">
    <source>
        <dbReference type="Proteomes" id="UP001576776"/>
    </source>
</evidence>
<accession>A0ABV4YIZ4</accession>